<comment type="cofactor">
    <cofactor evidence="1">
        <name>Zn(2+)</name>
        <dbReference type="ChEBI" id="CHEBI:29105"/>
    </cofactor>
</comment>
<dbReference type="InterPro" id="IPR050570">
    <property type="entry name" value="Cell_wall_metabolism_enzyme"/>
</dbReference>
<dbReference type="Pfam" id="PF04225">
    <property type="entry name" value="LysM_OapA"/>
    <property type="match status" value="1"/>
</dbReference>
<dbReference type="EMBL" id="JAMFTH010000003">
    <property type="protein sequence ID" value="MCP8899752.1"/>
    <property type="molecule type" value="Genomic_DNA"/>
</dbReference>
<dbReference type="GO" id="GO:0006508">
    <property type="term" value="P:proteolysis"/>
    <property type="evidence" value="ECO:0007669"/>
    <property type="project" value="UniProtKB-KW"/>
</dbReference>
<dbReference type="RefSeq" id="WP_253968050.1">
    <property type="nucleotide sequence ID" value="NZ_JAMFTH010000003.1"/>
</dbReference>
<name>A0A9X2I5C7_9GAMM</name>
<keyword evidence="6" id="KW-0862">Zinc</keyword>
<keyword evidence="4" id="KW-0479">Metal-binding</keyword>
<dbReference type="GO" id="GO:0004222">
    <property type="term" value="F:metalloendopeptidase activity"/>
    <property type="evidence" value="ECO:0007669"/>
    <property type="project" value="TreeGrafter"/>
</dbReference>
<keyword evidence="3" id="KW-0645">Protease</keyword>
<evidence type="ECO:0000259" key="8">
    <source>
        <dbReference type="Pfam" id="PF01551"/>
    </source>
</evidence>
<dbReference type="Gene3D" id="3.10.450.350">
    <property type="match status" value="2"/>
</dbReference>
<keyword evidence="7" id="KW-0482">Metalloprotease</keyword>
<sequence length="483" mass="52975">MQPPENKDTNAGTNKVPSFPRGHLIIAAALSFGLIGWAAMPSETTNAPNSQTIKLDAQPQENTPPASLAIPAEQNAPATMDAVEISVADTFGGPTPEPQVSTAQAEPAPALEQKSFTVRSGDSLSTLFKRAGLSDREVYTLTHTCDEAKSLTRIMPGHEVVFYLNPEGELEKLSHIPDRLNSTHFEKDGDGFKAVQEIKEPELRPVYKEAVIASSLYMAGQSVGIDDAMIMELANIFGWDVDFALDIRKGDHFSVLYEEKYLDGEKIGNGAILAAEFTNQGHKFKAVRYTHANGESHYYTPDGDSMRKAFLLAPVDFRRISGNFNPKRLHPIFKTVRPHRGTDYAADTGTPVWASGDGKVIAAGYTKPNGNYVFIQHGNNIVTKYIHLNKRKVKTGQRVKQKQVIGTVGSTGYATGPHLHYEFLLDGVHRNPRTIVQKLPKAKSIAGAEKQDFLAQTKPWVAQLQRHTSASQLAMGDTDRTIN</sequence>
<keyword evidence="12" id="KW-1185">Reference proteome</keyword>
<gene>
    <name evidence="11" type="ORF">M6D89_10630</name>
</gene>
<dbReference type="InterPro" id="IPR045834">
    <property type="entry name" value="Csd3_N2"/>
</dbReference>
<evidence type="ECO:0000256" key="2">
    <source>
        <dbReference type="ARBA" id="ARBA00004196"/>
    </source>
</evidence>
<organism evidence="11 12">
    <name type="scientific">Gilvimarinus xylanilyticus</name>
    <dbReference type="NCBI Taxonomy" id="2944139"/>
    <lineage>
        <taxon>Bacteria</taxon>
        <taxon>Pseudomonadati</taxon>
        <taxon>Pseudomonadota</taxon>
        <taxon>Gammaproteobacteria</taxon>
        <taxon>Cellvibrionales</taxon>
        <taxon>Cellvibrionaceae</taxon>
        <taxon>Gilvimarinus</taxon>
    </lineage>
</organism>
<evidence type="ECO:0000313" key="11">
    <source>
        <dbReference type="EMBL" id="MCP8899752.1"/>
    </source>
</evidence>
<dbReference type="GO" id="GO:0042834">
    <property type="term" value="F:peptidoglycan binding"/>
    <property type="evidence" value="ECO:0007669"/>
    <property type="project" value="InterPro"/>
</dbReference>
<evidence type="ECO:0000259" key="9">
    <source>
        <dbReference type="Pfam" id="PF04225"/>
    </source>
</evidence>
<dbReference type="InterPro" id="IPR011055">
    <property type="entry name" value="Dup_hybrid_motif"/>
</dbReference>
<accession>A0A9X2I5C7</accession>
<keyword evidence="5" id="KW-0378">Hydrolase</keyword>
<proteinExistence type="predicted"/>
<evidence type="ECO:0000256" key="3">
    <source>
        <dbReference type="ARBA" id="ARBA00022670"/>
    </source>
</evidence>
<feature type="domain" description="Csd3-like second N-terminal" evidence="10">
    <location>
        <begin position="210"/>
        <end position="326"/>
    </location>
</feature>
<dbReference type="SUPFAM" id="SSF51261">
    <property type="entry name" value="Duplicated hybrid motif"/>
    <property type="match status" value="1"/>
</dbReference>
<dbReference type="Pfam" id="PF19425">
    <property type="entry name" value="Csd3_N2"/>
    <property type="match status" value="1"/>
</dbReference>
<dbReference type="GO" id="GO:0030313">
    <property type="term" value="C:cell envelope"/>
    <property type="evidence" value="ECO:0007669"/>
    <property type="project" value="UniProtKB-SubCell"/>
</dbReference>
<dbReference type="InterPro" id="IPR007340">
    <property type="entry name" value="LysM_Opacity-associatedA"/>
</dbReference>
<evidence type="ECO:0000256" key="1">
    <source>
        <dbReference type="ARBA" id="ARBA00001947"/>
    </source>
</evidence>
<dbReference type="FunFam" id="2.70.70.10:FF:000002">
    <property type="entry name" value="Murein DD-endopeptidase MepM"/>
    <property type="match status" value="1"/>
</dbReference>
<dbReference type="CDD" id="cd12797">
    <property type="entry name" value="M23_peptidase"/>
    <property type="match status" value="1"/>
</dbReference>
<comment type="subcellular location">
    <subcellularLocation>
        <location evidence="2">Cell envelope</location>
    </subcellularLocation>
</comment>
<dbReference type="Proteomes" id="UP001139319">
    <property type="component" value="Unassembled WGS sequence"/>
</dbReference>
<reference evidence="11" key="2">
    <citation type="submission" date="2023-01" db="EMBL/GenBank/DDBJ databases">
        <title>Gilvimarinus xylanilyticus HB14 isolated from Caulerpa lentillifera aquaculture base in Hainan, China.</title>
        <authorList>
            <person name="Zhang Y.-J."/>
        </authorList>
    </citation>
    <scope>NUCLEOTIDE SEQUENCE</scope>
    <source>
        <strain evidence="11">HB14</strain>
    </source>
</reference>
<evidence type="ECO:0000259" key="10">
    <source>
        <dbReference type="Pfam" id="PF19425"/>
    </source>
</evidence>
<feature type="domain" description="M23ase beta-sheet core" evidence="8">
    <location>
        <begin position="338"/>
        <end position="432"/>
    </location>
</feature>
<feature type="domain" description="Opacity-associated protein A LysM-like" evidence="9">
    <location>
        <begin position="113"/>
        <end position="191"/>
    </location>
</feature>
<dbReference type="Gene3D" id="2.70.70.10">
    <property type="entry name" value="Glucose Permease (Domain IIA)"/>
    <property type="match status" value="1"/>
</dbReference>
<dbReference type="InterPro" id="IPR016047">
    <property type="entry name" value="M23ase_b-sheet_dom"/>
</dbReference>
<evidence type="ECO:0000256" key="7">
    <source>
        <dbReference type="ARBA" id="ARBA00023049"/>
    </source>
</evidence>
<evidence type="ECO:0000256" key="5">
    <source>
        <dbReference type="ARBA" id="ARBA00022801"/>
    </source>
</evidence>
<comment type="caution">
    <text evidence="11">The sequence shown here is derived from an EMBL/GenBank/DDBJ whole genome shotgun (WGS) entry which is preliminary data.</text>
</comment>
<evidence type="ECO:0000256" key="4">
    <source>
        <dbReference type="ARBA" id="ARBA00022723"/>
    </source>
</evidence>
<dbReference type="AlphaFoldDB" id="A0A9X2I5C7"/>
<dbReference type="GO" id="GO:0046872">
    <property type="term" value="F:metal ion binding"/>
    <property type="evidence" value="ECO:0007669"/>
    <property type="project" value="UniProtKB-KW"/>
</dbReference>
<evidence type="ECO:0000313" key="12">
    <source>
        <dbReference type="Proteomes" id="UP001139319"/>
    </source>
</evidence>
<reference evidence="11" key="1">
    <citation type="submission" date="2022-05" db="EMBL/GenBank/DDBJ databases">
        <authorList>
            <person name="Sun H.-N."/>
        </authorList>
    </citation>
    <scope>NUCLEOTIDE SEQUENCE</scope>
    <source>
        <strain evidence="11">HB14</strain>
    </source>
</reference>
<dbReference type="PANTHER" id="PTHR21666:SF288">
    <property type="entry name" value="CELL DIVISION PROTEIN YTFB"/>
    <property type="match status" value="1"/>
</dbReference>
<dbReference type="PANTHER" id="PTHR21666">
    <property type="entry name" value="PEPTIDASE-RELATED"/>
    <property type="match status" value="1"/>
</dbReference>
<evidence type="ECO:0000256" key="6">
    <source>
        <dbReference type="ARBA" id="ARBA00022833"/>
    </source>
</evidence>
<dbReference type="Pfam" id="PF01551">
    <property type="entry name" value="Peptidase_M23"/>
    <property type="match status" value="1"/>
</dbReference>
<protein>
    <submittedName>
        <fullName evidence="11">Peptidoglycan DD-metalloendopeptidase family protein</fullName>
    </submittedName>
</protein>